<sequence>MLSTSSSSSAAVNASPPSKLIGSSSSLRYVRSWHMEVAKYSNVVLLACSDGNNINPLDASDVLIGVGNAGEYEDRGGNRLALISDPLSCDFVDCLVLDSSIHK</sequence>
<proteinExistence type="predicted"/>
<reference evidence="2" key="2">
    <citation type="submission" date="2021-01" db="EMBL/GenBank/DDBJ databases">
        <authorList>
            <person name="Schikora-Tamarit M.A."/>
        </authorList>
    </citation>
    <scope>NUCLEOTIDE SEQUENCE</scope>
    <source>
        <strain evidence="2">NCAIM Y.01608</strain>
    </source>
</reference>
<dbReference type="EMBL" id="JAEUBD010000095">
    <property type="protein sequence ID" value="KAH3677729.1"/>
    <property type="molecule type" value="Genomic_DNA"/>
</dbReference>
<comment type="caution">
    <text evidence="2">The sequence shown here is derived from an EMBL/GenBank/DDBJ whole genome shotgun (WGS) entry which is preliminary data.</text>
</comment>
<feature type="region of interest" description="Disordered" evidence="1">
    <location>
        <begin position="1"/>
        <end position="23"/>
    </location>
</feature>
<organism evidence="2 3">
    <name type="scientific">Ogataea polymorpha</name>
    <dbReference type="NCBI Taxonomy" id="460523"/>
    <lineage>
        <taxon>Eukaryota</taxon>
        <taxon>Fungi</taxon>
        <taxon>Dikarya</taxon>
        <taxon>Ascomycota</taxon>
        <taxon>Saccharomycotina</taxon>
        <taxon>Pichiomycetes</taxon>
        <taxon>Pichiales</taxon>
        <taxon>Pichiaceae</taxon>
        <taxon>Ogataea</taxon>
    </lineage>
</organism>
<keyword evidence="3" id="KW-1185">Reference proteome</keyword>
<dbReference type="AlphaFoldDB" id="A0A9P8PUY1"/>
<gene>
    <name evidence="2" type="ORF">OGATHE_000383</name>
</gene>
<reference evidence="2" key="1">
    <citation type="journal article" date="2021" name="Open Biol.">
        <title>Shared evolutionary footprints suggest mitochondrial oxidative damage underlies multiple complex I losses in fungi.</title>
        <authorList>
            <person name="Schikora-Tamarit M.A."/>
            <person name="Marcet-Houben M."/>
            <person name="Nosek J."/>
            <person name="Gabaldon T."/>
        </authorList>
    </citation>
    <scope>NUCLEOTIDE SEQUENCE</scope>
    <source>
        <strain evidence="2">NCAIM Y.01608</strain>
    </source>
</reference>
<name>A0A9P8PUY1_9ASCO</name>
<dbReference type="Proteomes" id="UP000788993">
    <property type="component" value="Unassembled WGS sequence"/>
</dbReference>
<evidence type="ECO:0000256" key="1">
    <source>
        <dbReference type="SAM" id="MobiDB-lite"/>
    </source>
</evidence>
<accession>A0A9P8PUY1</accession>
<protein>
    <submittedName>
        <fullName evidence="2">Uncharacterized protein</fullName>
    </submittedName>
</protein>
<evidence type="ECO:0000313" key="2">
    <source>
        <dbReference type="EMBL" id="KAH3677729.1"/>
    </source>
</evidence>
<evidence type="ECO:0000313" key="3">
    <source>
        <dbReference type="Proteomes" id="UP000788993"/>
    </source>
</evidence>